<proteinExistence type="predicted"/>
<feature type="transmembrane region" description="Helical" evidence="1">
    <location>
        <begin position="57"/>
        <end position="76"/>
    </location>
</feature>
<name>A0A0E0M4M9_ORYPU</name>
<dbReference type="PROSITE" id="PS51257">
    <property type="entry name" value="PROKAR_LIPOPROTEIN"/>
    <property type="match status" value="1"/>
</dbReference>
<protein>
    <submittedName>
        <fullName evidence="2">Uncharacterized protein</fullName>
    </submittedName>
</protein>
<keyword evidence="1" id="KW-0812">Transmembrane</keyword>
<evidence type="ECO:0000313" key="2">
    <source>
        <dbReference type="EnsemblPlants" id="OPUNC09G18250.1"/>
    </source>
</evidence>
<reference evidence="2" key="1">
    <citation type="submission" date="2015-04" db="UniProtKB">
        <authorList>
            <consortium name="EnsemblPlants"/>
        </authorList>
    </citation>
    <scope>IDENTIFICATION</scope>
</reference>
<dbReference type="OMA" id="FWALYAW"/>
<sequence length="308" mass="34463">MTSHDRRDFSLHTPMIINTTLSCLSSAFWALYAWLFDPKTPNYFMVSDHPVTVIDKILANSLAAAMNLIQIVWLLIPRNCHREVVGQIADVESLRSVLLSVARSLERLGAAAPTEEFLTQTKYLLRLKKGMSIGWQSLAVMEIAFIQMEENLREKVTVTAAALAAAQGFKKSTSQDLLTNVQVMRSLHEECKVSKEAFGEIQREIKNKIANVPGSGENLQINIKATAERTRNLARSVRANMETINGQEGIFPPTMKIAFNFCTEQILAVKSSADAPFLWLGFGGFALRRRLKLSFDKVNWPAVPFLGY</sequence>
<accession>A0A0E0M4M9</accession>
<evidence type="ECO:0000313" key="3">
    <source>
        <dbReference type="Proteomes" id="UP000026962"/>
    </source>
</evidence>
<dbReference type="Gramene" id="OPUNC09G18250.1">
    <property type="protein sequence ID" value="OPUNC09G18250.1"/>
    <property type="gene ID" value="OPUNC09G18250"/>
</dbReference>
<organism evidence="2">
    <name type="scientific">Oryza punctata</name>
    <name type="common">Red rice</name>
    <dbReference type="NCBI Taxonomy" id="4537"/>
    <lineage>
        <taxon>Eukaryota</taxon>
        <taxon>Viridiplantae</taxon>
        <taxon>Streptophyta</taxon>
        <taxon>Embryophyta</taxon>
        <taxon>Tracheophyta</taxon>
        <taxon>Spermatophyta</taxon>
        <taxon>Magnoliopsida</taxon>
        <taxon>Liliopsida</taxon>
        <taxon>Poales</taxon>
        <taxon>Poaceae</taxon>
        <taxon>BOP clade</taxon>
        <taxon>Oryzoideae</taxon>
        <taxon>Oryzeae</taxon>
        <taxon>Oryzinae</taxon>
        <taxon>Oryza</taxon>
    </lineage>
</organism>
<dbReference type="EnsemblPlants" id="OPUNC09G18250.1">
    <property type="protein sequence ID" value="OPUNC09G18250.1"/>
    <property type="gene ID" value="OPUNC09G18250"/>
</dbReference>
<dbReference type="AlphaFoldDB" id="A0A0E0M4M9"/>
<reference evidence="2" key="2">
    <citation type="submission" date="2018-05" db="EMBL/GenBank/DDBJ databases">
        <title>OpunRS2 (Oryza punctata Reference Sequence Version 2).</title>
        <authorList>
            <person name="Zhang J."/>
            <person name="Kudrna D."/>
            <person name="Lee S."/>
            <person name="Talag J."/>
            <person name="Welchert J."/>
            <person name="Wing R.A."/>
        </authorList>
    </citation>
    <scope>NUCLEOTIDE SEQUENCE [LARGE SCALE GENOMIC DNA]</scope>
</reference>
<dbReference type="eggNOG" id="ENOG502R6ID">
    <property type="taxonomic scope" value="Eukaryota"/>
</dbReference>
<evidence type="ECO:0000256" key="1">
    <source>
        <dbReference type="SAM" id="Phobius"/>
    </source>
</evidence>
<keyword evidence="1" id="KW-1133">Transmembrane helix</keyword>
<dbReference type="Proteomes" id="UP000026962">
    <property type="component" value="Chromosome 9"/>
</dbReference>
<keyword evidence="1" id="KW-0472">Membrane</keyword>
<keyword evidence="3" id="KW-1185">Reference proteome</keyword>
<feature type="transmembrane region" description="Helical" evidence="1">
    <location>
        <begin position="15"/>
        <end position="36"/>
    </location>
</feature>
<dbReference type="HOGENOM" id="CLU_091140_0_0_1"/>